<evidence type="ECO:0000313" key="1">
    <source>
        <dbReference type="EMBL" id="TQB72496.1"/>
    </source>
</evidence>
<evidence type="ECO:0008006" key="3">
    <source>
        <dbReference type="Google" id="ProtNLM"/>
    </source>
</evidence>
<dbReference type="Gene3D" id="3.30.200.20">
    <property type="entry name" value="Phosphorylase Kinase, domain 1"/>
    <property type="match status" value="1"/>
</dbReference>
<evidence type="ECO:0000313" key="2">
    <source>
        <dbReference type="Proteomes" id="UP000319663"/>
    </source>
</evidence>
<keyword evidence="2" id="KW-1185">Reference proteome</keyword>
<dbReference type="EMBL" id="VIFY01000063">
    <property type="protein sequence ID" value="TQB72496.1"/>
    <property type="molecule type" value="Genomic_DNA"/>
</dbReference>
<dbReference type="STRING" id="5098.A0A507QXX9"/>
<dbReference type="AlphaFoldDB" id="A0A507QXX9"/>
<gene>
    <name evidence="1" type="ORF">MPDQ_006810</name>
</gene>
<sequence>MSSVREPNVPRYVALEIYVAGDTRGNEVAMYERINWVAAKMNPPGCRHIRKFIASFQVQGSRGKYVCIVQETLGITMGRLFSYSNNNSFSIDTEILFSAPAYMFGPSSRTGRDYTYSLKTYCSLRAHRHFTGGSKMVKLITPHPGKCTRIGPFIARDTSQNLEGSLLIYDFGDARFAVQDHDDLITPGPI</sequence>
<accession>A0A507QXX9</accession>
<dbReference type="Proteomes" id="UP000319663">
    <property type="component" value="Unassembled WGS sequence"/>
</dbReference>
<dbReference type="Gene3D" id="1.10.510.10">
    <property type="entry name" value="Transferase(Phosphotransferase) domain 1"/>
    <property type="match status" value="1"/>
</dbReference>
<organism evidence="1 2">
    <name type="scientific">Monascus purpureus</name>
    <name type="common">Red mold</name>
    <name type="synonym">Monascus anka</name>
    <dbReference type="NCBI Taxonomy" id="5098"/>
    <lineage>
        <taxon>Eukaryota</taxon>
        <taxon>Fungi</taxon>
        <taxon>Dikarya</taxon>
        <taxon>Ascomycota</taxon>
        <taxon>Pezizomycotina</taxon>
        <taxon>Eurotiomycetes</taxon>
        <taxon>Eurotiomycetidae</taxon>
        <taxon>Eurotiales</taxon>
        <taxon>Aspergillaceae</taxon>
        <taxon>Monascus</taxon>
    </lineage>
</organism>
<proteinExistence type="predicted"/>
<reference evidence="1 2" key="1">
    <citation type="submission" date="2019-06" db="EMBL/GenBank/DDBJ databases">
        <title>Wine fermentation using esterase from Monascus purpureus.</title>
        <authorList>
            <person name="Geng C."/>
            <person name="Zhang Y."/>
        </authorList>
    </citation>
    <scope>NUCLEOTIDE SEQUENCE [LARGE SCALE GENOMIC DNA]</scope>
    <source>
        <strain evidence="1">HQ1</strain>
    </source>
</reference>
<comment type="caution">
    <text evidence="1">The sequence shown here is derived from an EMBL/GenBank/DDBJ whole genome shotgun (WGS) entry which is preliminary data.</text>
</comment>
<protein>
    <recommendedName>
        <fullName evidence="3">Protein kinase domain-containing protein</fullName>
    </recommendedName>
</protein>
<name>A0A507QXX9_MONPU</name>